<dbReference type="PANTHER" id="PTHR11618:SF13">
    <property type="entry name" value="TRANSCRIPTION INITIATION FACTOR IIB"/>
    <property type="match status" value="1"/>
</dbReference>
<protein>
    <submittedName>
        <fullName evidence="4">Transcription factor TFIIB repeat-containing protein</fullName>
    </submittedName>
</protein>
<dbReference type="RefSeq" id="WP_092735172.1">
    <property type="nucleotide sequence ID" value="NZ_FNPC01000015.1"/>
</dbReference>
<dbReference type="Gene3D" id="1.10.472.10">
    <property type="entry name" value="Cyclin-like"/>
    <property type="match status" value="1"/>
</dbReference>
<dbReference type="InterPro" id="IPR013150">
    <property type="entry name" value="TFIIB_cyclin"/>
</dbReference>
<dbReference type="GO" id="GO:0017025">
    <property type="term" value="F:TBP-class protein binding"/>
    <property type="evidence" value="ECO:0007669"/>
    <property type="project" value="InterPro"/>
</dbReference>
<evidence type="ECO:0000256" key="2">
    <source>
        <dbReference type="ARBA" id="ARBA00023163"/>
    </source>
</evidence>
<dbReference type="EMBL" id="FNPC01000015">
    <property type="protein sequence ID" value="SDY91958.1"/>
    <property type="molecule type" value="Genomic_DNA"/>
</dbReference>
<feature type="domain" description="Transcription factor TFIIB cyclin-like" evidence="3">
    <location>
        <begin position="24"/>
        <end position="98"/>
    </location>
</feature>
<dbReference type="InterPro" id="IPR036915">
    <property type="entry name" value="Cyclin-like_sf"/>
</dbReference>
<dbReference type="Proteomes" id="UP000199079">
    <property type="component" value="Unassembled WGS sequence"/>
</dbReference>
<name>A0A1H3NT32_9EURY</name>
<dbReference type="OrthoDB" id="380254at2157"/>
<organism evidence="4 5">
    <name type="scientific">Halopenitus persicus</name>
    <dbReference type="NCBI Taxonomy" id="1048396"/>
    <lineage>
        <taxon>Archaea</taxon>
        <taxon>Methanobacteriati</taxon>
        <taxon>Methanobacteriota</taxon>
        <taxon>Stenosarchaea group</taxon>
        <taxon>Halobacteria</taxon>
        <taxon>Halobacteriales</taxon>
        <taxon>Haloferacaceae</taxon>
        <taxon>Halopenitus</taxon>
    </lineage>
</organism>
<dbReference type="PANTHER" id="PTHR11618">
    <property type="entry name" value="TRANSCRIPTION INITIATION FACTOR IIB-RELATED"/>
    <property type="match status" value="1"/>
</dbReference>
<dbReference type="Pfam" id="PF00382">
    <property type="entry name" value="TFIIB"/>
    <property type="match status" value="1"/>
</dbReference>
<dbReference type="GO" id="GO:0097550">
    <property type="term" value="C:transcription preinitiation complex"/>
    <property type="evidence" value="ECO:0007669"/>
    <property type="project" value="TreeGrafter"/>
</dbReference>
<proteinExistence type="predicted"/>
<evidence type="ECO:0000313" key="5">
    <source>
        <dbReference type="Proteomes" id="UP000199079"/>
    </source>
</evidence>
<reference evidence="5" key="1">
    <citation type="submission" date="2016-10" db="EMBL/GenBank/DDBJ databases">
        <authorList>
            <person name="Varghese N."/>
            <person name="Submissions S."/>
        </authorList>
    </citation>
    <scope>NUCLEOTIDE SEQUENCE [LARGE SCALE GENOMIC DNA]</scope>
    <source>
        <strain evidence="5">DC30,IBRC 10041,KCTC 4046</strain>
    </source>
</reference>
<dbReference type="GO" id="GO:0070897">
    <property type="term" value="P:transcription preinitiation complex assembly"/>
    <property type="evidence" value="ECO:0007669"/>
    <property type="project" value="InterPro"/>
</dbReference>
<keyword evidence="2" id="KW-0804">Transcription</keyword>
<keyword evidence="5" id="KW-1185">Reference proteome</keyword>
<sequence>MSTNIPSSDPIHDLPVTDTDRVYDLIDEHADTLDLSPPVVKTIIDLFGRAYERTSLAGRGSIVGVAAAVRVACQLHDEPRSISEIAAVTDAKEKLIARESQKIQHVTGEHTTPTDAQTYLDHWTDKLDADTETRHNAADLLNEVHFLRTPAAAAAGALWAALASQNDRNINQEDIVRETHTSAYTLRKVQSDIDSG</sequence>
<accession>A0A1H3NT32</accession>
<dbReference type="AlphaFoldDB" id="A0A1H3NT32"/>
<evidence type="ECO:0000313" key="4">
    <source>
        <dbReference type="EMBL" id="SDY91958.1"/>
    </source>
</evidence>
<evidence type="ECO:0000256" key="1">
    <source>
        <dbReference type="ARBA" id="ARBA00023015"/>
    </source>
</evidence>
<gene>
    <name evidence="4" type="ORF">SAMN05216564_11515</name>
</gene>
<dbReference type="InterPro" id="IPR000812">
    <property type="entry name" value="TFIIB"/>
</dbReference>
<dbReference type="SUPFAM" id="SSF47954">
    <property type="entry name" value="Cyclin-like"/>
    <property type="match status" value="1"/>
</dbReference>
<evidence type="ECO:0000259" key="3">
    <source>
        <dbReference type="Pfam" id="PF00382"/>
    </source>
</evidence>
<keyword evidence="1" id="KW-0805">Transcription regulation</keyword>